<keyword evidence="5" id="KW-1185">Reference proteome</keyword>
<proteinExistence type="predicted"/>
<dbReference type="RefSeq" id="WP_165503326.1">
    <property type="nucleotide sequence ID" value="NZ_CAACUY010000415.1"/>
</dbReference>
<keyword evidence="2" id="KW-0472">Membrane</keyword>
<dbReference type="Proteomes" id="UP001597063">
    <property type="component" value="Unassembled WGS sequence"/>
</dbReference>
<feature type="transmembrane region" description="Helical" evidence="2">
    <location>
        <begin position="346"/>
        <end position="367"/>
    </location>
</feature>
<name>A0ABW2XD99_9ACTN</name>
<dbReference type="EMBL" id="JBHTGP010000003">
    <property type="protein sequence ID" value="MFD0684414.1"/>
    <property type="molecule type" value="Genomic_DNA"/>
</dbReference>
<feature type="transmembrane region" description="Helical" evidence="2">
    <location>
        <begin position="56"/>
        <end position="76"/>
    </location>
</feature>
<dbReference type="InterPro" id="IPR002656">
    <property type="entry name" value="Acyl_transf_3_dom"/>
</dbReference>
<evidence type="ECO:0000256" key="2">
    <source>
        <dbReference type="SAM" id="Phobius"/>
    </source>
</evidence>
<keyword evidence="4" id="KW-0012">Acyltransferase</keyword>
<feature type="compositionally biased region" description="Low complexity" evidence="1">
    <location>
        <begin position="382"/>
        <end position="417"/>
    </location>
</feature>
<feature type="transmembrane region" description="Helical" evidence="2">
    <location>
        <begin position="24"/>
        <end position="44"/>
    </location>
</feature>
<sequence>MIDHAGAVAGAGARPARLPSLTGLRAVLALAVVLCHVATVLRPAYGSAAARADAQWAMVLGPAAVSAFFVLSGFVLTWSHRPGDRARAFWRRRFWKIFPAHALAWAVAVACCGLAAVPAAGGAPDRHATAVAAAHLLLVQNWAPGTGVMAFNVPDWSISCEAFFYALFPALVAAVRRTPAARLPRAWAALAAAVLALPLASLPFGGPHLVPGLALNETALWFCYLLPPVRLAEFALGAVTARLVLAGAWPRVPRALTAATPVIAMAATLVLPPQYGLAAAWAPPAALIIADLAGGDARGRHGLLARPAPVALGDASYSLYITHFPLLGLCLHLIGPGRALPPWTAAPIGAGLVLLAQAAALLVHRCYEEPIMRRWSRPRRPAPASRTTPPARPAPARAVPEPGPRLAAAPAAAEEPS</sequence>
<evidence type="ECO:0000313" key="4">
    <source>
        <dbReference type="EMBL" id="MFD0684414.1"/>
    </source>
</evidence>
<dbReference type="Pfam" id="PF01757">
    <property type="entry name" value="Acyl_transf_3"/>
    <property type="match status" value="1"/>
</dbReference>
<accession>A0ABW2XD99</accession>
<evidence type="ECO:0000313" key="5">
    <source>
        <dbReference type="Proteomes" id="UP001597063"/>
    </source>
</evidence>
<keyword evidence="2" id="KW-0812">Transmembrane</keyword>
<dbReference type="GO" id="GO:0016746">
    <property type="term" value="F:acyltransferase activity"/>
    <property type="evidence" value="ECO:0007669"/>
    <property type="project" value="UniProtKB-KW"/>
</dbReference>
<feature type="transmembrane region" description="Helical" evidence="2">
    <location>
        <begin position="187"/>
        <end position="206"/>
    </location>
</feature>
<gene>
    <name evidence="4" type="ORF">ACFQZM_07910</name>
</gene>
<feature type="region of interest" description="Disordered" evidence="1">
    <location>
        <begin position="377"/>
        <end position="417"/>
    </location>
</feature>
<feature type="transmembrane region" description="Helical" evidence="2">
    <location>
        <begin position="252"/>
        <end position="271"/>
    </location>
</feature>
<evidence type="ECO:0000256" key="1">
    <source>
        <dbReference type="SAM" id="MobiDB-lite"/>
    </source>
</evidence>
<feature type="transmembrane region" description="Helical" evidence="2">
    <location>
        <begin position="97"/>
        <end position="117"/>
    </location>
</feature>
<keyword evidence="4" id="KW-0808">Transferase</keyword>
<comment type="caution">
    <text evidence="4">The sequence shown here is derived from an EMBL/GenBank/DDBJ whole genome shotgun (WGS) entry which is preliminary data.</text>
</comment>
<reference evidence="5" key="1">
    <citation type="journal article" date="2019" name="Int. J. Syst. Evol. Microbiol.">
        <title>The Global Catalogue of Microorganisms (GCM) 10K type strain sequencing project: providing services to taxonomists for standard genome sequencing and annotation.</title>
        <authorList>
            <consortium name="The Broad Institute Genomics Platform"/>
            <consortium name="The Broad Institute Genome Sequencing Center for Infectious Disease"/>
            <person name="Wu L."/>
            <person name="Ma J."/>
        </authorList>
    </citation>
    <scope>NUCLEOTIDE SEQUENCE [LARGE SCALE GENOMIC DNA]</scope>
    <source>
        <strain evidence="5">JCM 9371</strain>
    </source>
</reference>
<protein>
    <submittedName>
        <fullName evidence="4">Acyltransferase family protein</fullName>
        <ecNumber evidence="4">2.3.-.-</ecNumber>
    </submittedName>
</protein>
<dbReference type="PANTHER" id="PTHR23028">
    <property type="entry name" value="ACETYLTRANSFERASE"/>
    <property type="match status" value="1"/>
</dbReference>
<evidence type="ECO:0000259" key="3">
    <source>
        <dbReference type="Pfam" id="PF01757"/>
    </source>
</evidence>
<organism evidence="4 5">
    <name type="scientific">Actinomadura fibrosa</name>
    <dbReference type="NCBI Taxonomy" id="111802"/>
    <lineage>
        <taxon>Bacteria</taxon>
        <taxon>Bacillati</taxon>
        <taxon>Actinomycetota</taxon>
        <taxon>Actinomycetes</taxon>
        <taxon>Streptosporangiales</taxon>
        <taxon>Thermomonosporaceae</taxon>
        <taxon>Actinomadura</taxon>
    </lineage>
</organism>
<feature type="transmembrane region" description="Helical" evidence="2">
    <location>
        <begin position="156"/>
        <end position="175"/>
    </location>
</feature>
<keyword evidence="2" id="KW-1133">Transmembrane helix</keyword>
<feature type="transmembrane region" description="Helical" evidence="2">
    <location>
        <begin position="218"/>
        <end position="245"/>
    </location>
</feature>
<dbReference type="PANTHER" id="PTHR23028:SF53">
    <property type="entry name" value="ACYL_TRANSF_3 DOMAIN-CONTAINING PROTEIN"/>
    <property type="match status" value="1"/>
</dbReference>
<dbReference type="InterPro" id="IPR050879">
    <property type="entry name" value="Acyltransferase_3"/>
</dbReference>
<feature type="domain" description="Acyltransferase 3" evidence="3">
    <location>
        <begin position="20"/>
        <end position="355"/>
    </location>
</feature>
<dbReference type="EC" id="2.3.-.-" evidence="4"/>